<accession>A0A2V4N424</accession>
<dbReference type="EMBL" id="QFVT01000003">
    <property type="protein sequence ID" value="PYC48652.1"/>
    <property type="molecule type" value="Genomic_DNA"/>
</dbReference>
<protein>
    <submittedName>
        <fullName evidence="2">SPOR domain-containing protein</fullName>
    </submittedName>
</protein>
<evidence type="ECO:0000313" key="3">
    <source>
        <dbReference type="Proteomes" id="UP000248012"/>
    </source>
</evidence>
<dbReference type="GO" id="GO:0042834">
    <property type="term" value="F:peptidoglycan binding"/>
    <property type="evidence" value="ECO:0007669"/>
    <property type="project" value="InterPro"/>
</dbReference>
<evidence type="ECO:0000313" key="2">
    <source>
        <dbReference type="EMBL" id="PYC48652.1"/>
    </source>
</evidence>
<dbReference type="InterPro" id="IPR036680">
    <property type="entry name" value="SPOR-like_sf"/>
</dbReference>
<dbReference type="OrthoDB" id="8479416at2"/>
<reference evidence="2 3" key="1">
    <citation type="submission" date="2018-05" db="EMBL/GenBank/DDBJ databases">
        <title>Oceanovita maritima gen. nov., sp. nov., a marine bacterium in the family Rhodobacteraceae isolated from surface seawater of Lundu port Xiamen, China.</title>
        <authorList>
            <person name="Hetharua B.H."/>
            <person name="Min D."/>
            <person name="Liao H."/>
            <person name="Tian Y."/>
        </authorList>
    </citation>
    <scope>NUCLEOTIDE SEQUENCE [LARGE SCALE GENOMIC DNA]</scope>
    <source>
        <strain evidence="2 3">FSX-11</strain>
    </source>
</reference>
<dbReference type="PROSITE" id="PS51724">
    <property type="entry name" value="SPOR"/>
    <property type="match status" value="1"/>
</dbReference>
<name>A0A2V4N424_9RHOB</name>
<sequence length="318" mass="31983">MAAALMSSARMPSAAGAQRMANLAGAVVSLALVVGLGVWGYKLLARDVSGVPVIRAAAGPMRVAPETPGGRPADYQGFSVNQVAAEGAAAKPADRLVLAPKPVDLTAEDTPAVAGAVPAAPQAPQAAQVDISAGGAALPQGKLADIQALAAQLAAGSTPMDETAPIKASASVVAPIVAVAPPAKVVTPAPKSGLARSLRPRLRPAGLQKASASGPVEAALKSAARAGEIDAASLPVGTRLAQLGTFDTADGARAGWHKLDARFGDLLEGKSLVVQQATSGGRVFYRLRAHGFDDINEARRFCAAFVSEGVECFPVATR</sequence>
<keyword evidence="3" id="KW-1185">Reference proteome</keyword>
<feature type="domain" description="SPOR" evidence="1">
    <location>
        <begin position="233"/>
        <end position="317"/>
    </location>
</feature>
<dbReference type="Pfam" id="PF05036">
    <property type="entry name" value="SPOR"/>
    <property type="match status" value="1"/>
</dbReference>
<evidence type="ECO:0000259" key="1">
    <source>
        <dbReference type="PROSITE" id="PS51724"/>
    </source>
</evidence>
<dbReference type="AlphaFoldDB" id="A0A2V4N424"/>
<dbReference type="InterPro" id="IPR007730">
    <property type="entry name" value="SPOR-like_dom"/>
</dbReference>
<gene>
    <name evidence="2" type="ORF">DI396_05375</name>
</gene>
<dbReference type="Proteomes" id="UP000248012">
    <property type="component" value="Unassembled WGS sequence"/>
</dbReference>
<proteinExistence type="predicted"/>
<dbReference type="Gene3D" id="3.30.70.1070">
    <property type="entry name" value="Sporulation related repeat"/>
    <property type="match status" value="1"/>
</dbReference>
<comment type="caution">
    <text evidence="2">The sequence shown here is derived from an EMBL/GenBank/DDBJ whole genome shotgun (WGS) entry which is preliminary data.</text>
</comment>
<organism evidence="2 3">
    <name type="scientific">Litorivita pollutaquae</name>
    <dbReference type="NCBI Taxonomy" id="2200892"/>
    <lineage>
        <taxon>Bacteria</taxon>
        <taxon>Pseudomonadati</taxon>
        <taxon>Pseudomonadota</taxon>
        <taxon>Alphaproteobacteria</taxon>
        <taxon>Rhodobacterales</taxon>
        <taxon>Paracoccaceae</taxon>
        <taxon>Litorivita</taxon>
    </lineage>
</organism>